<organism evidence="8 9">
    <name type="scientific">Hippocampus comes</name>
    <name type="common">Tiger tail seahorse</name>
    <dbReference type="NCBI Taxonomy" id="109280"/>
    <lineage>
        <taxon>Eukaryota</taxon>
        <taxon>Metazoa</taxon>
        <taxon>Chordata</taxon>
        <taxon>Craniata</taxon>
        <taxon>Vertebrata</taxon>
        <taxon>Euteleostomi</taxon>
        <taxon>Actinopterygii</taxon>
        <taxon>Neopterygii</taxon>
        <taxon>Teleostei</taxon>
        <taxon>Neoteleostei</taxon>
        <taxon>Acanthomorphata</taxon>
        <taxon>Syngnathiaria</taxon>
        <taxon>Syngnathiformes</taxon>
        <taxon>Syngnathoidei</taxon>
        <taxon>Syngnathidae</taxon>
        <taxon>Hippocampus</taxon>
    </lineage>
</organism>
<dbReference type="GO" id="GO:0005102">
    <property type="term" value="F:signaling receptor binding"/>
    <property type="evidence" value="ECO:0007669"/>
    <property type="project" value="TreeGrafter"/>
</dbReference>
<evidence type="ECO:0000313" key="9">
    <source>
        <dbReference type="Proteomes" id="UP000264820"/>
    </source>
</evidence>
<feature type="signal peptide" evidence="7">
    <location>
        <begin position="1"/>
        <end position="22"/>
    </location>
</feature>
<evidence type="ECO:0000256" key="6">
    <source>
        <dbReference type="ARBA" id="ARBA00023320"/>
    </source>
</evidence>
<keyword evidence="4 7" id="KW-0732">Signal</keyword>
<keyword evidence="9" id="KW-1185">Reference proteome</keyword>
<keyword evidence="5" id="KW-0027">Amidation</keyword>
<dbReference type="Ensembl" id="ENSHCOT00000020661.1">
    <property type="protein sequence ID" value="ENSHCOP00000013353.1"/>
    <property type="gene ID" value="ENSHCOG00000016495.1"/>
</dbReference>
<evidence type="ECO:0000256" key="7">
    <source>
        <dbReference type="SAM" id="SignalP"/>
    </source>
</evidence>
<evidence type="ECO:0000256" key="1">
    <source>
        <dbReference type="ARBA" id="ARBA00004613"/>
    </source>
</evidence>
<dbReference type="Proteomes" id="UP000264820">
    <property type="component" value="Unplaced"/>
</dbReference>
<comment type="similarity">
    <text evidence="2">Belongs to the FARP (FMRFamide related peptide) family.</text>
</comment>
<keyword evidence="6" id="KW-0527">Neuropeptide</keyword>
<dbReference type="GO" id="GO:0007218">
    <property type="term" value="P:neuropeptide signaling pathway"/>
    <property type="evidence" value="ECO:0007669"/>
    <property type="project" value="UniProtKB-KW"/>
</dbReference>
<evidence type="ECO:0000313" key="8">
    <source>
        <dbReference type="Ensembl" id="ENSHCOP00000013353.1"/>
    </source>
</evidence>
<protein>
    <submittedName>
        <fullName evidence="8">Uncharacterized protein</fullName>
    </submittedName>
</protein>
<evidence type="ECO:0000256" key="2">
    <source>
        <dbReference type="ARBA" id="ARBA00006356"/>
    </source>
</evidence>
<sequence length="188" mass="21502">MVTGILLSLLLMLGGFDTETASIPKVSRKSSCCGKNPQRCNQRWHTGRMQTHNQKKSEALRSLDLEHFKIDVVPTTSETSLPAAVGPHPPDAKPLHLLKNMPQRFGRQSVPDDAKSTPNKPQRFGRSWEVIPKCAKCVGEILNPEACQRWTRNNLCWRLLRTLSRENLKFHFSSKEMEMQIKRLQEIM</sequence>
<proteinExistence type="inferred from homology"/>
<dbReference type="GO" id="GO:0032277">
    <property type="term" value="P:negative regulation of gonadotropin secretion"/>
    <property type="evidence" value="ECO:0007669"/>
    <property type="project" value="TreeGrafter"/>
</dbReference>
<comment type="subcellular location">
    <subcellularLocation>
        <location evidence="1">Secreted</location>
    </subcellularLocation>
</comment>
<accession>A0A3Q2Y8C9</accession>
<feature type="chain" id="PRO_5018537894" evidence="7">
    <location>
        <begin position="23"/>
        <end position="188"/>
    </location>
</feature>
<dbReference type="GO" id="GO:0005576">
    <property type="term" value="C:extracellular region"/>
    <property type="evidence" value="ECO:0007669"/>
    <property type="project" value="UniProtKB-SubCell"/>
</dbReference>
<dbReference type="STRING" id="109280.ENSHCOP00000013353"/>
<evidence type="ECO:0000256" key="5">
    <source>
        <dbReference type="ARBA" id="ARBA00022815"/>
    </source>
</evidence>
<evidence type="ECO:0000256" key="4">
    <source>
        <dbReference type="ARBA" id="ARBA00022729"/>
    </source>
</evidence>
<dbReference type="PANTHER" id="PTHR14403:SF6">
    <property type="entry name" value="PRO-FMRFAMIDE-RELATED NEUROPEPTIDE VF"/>
    <property type="match status" value="1"/>
</dbReference>
<reference evidence="8" key="2">
    <citation type="submission" date="2025-09" db="UniProtKB">
        <authorList>
            <consortium name="Ensembl"/>
        </authorList>
    </citation>
    <scope>IDENTIFICATION</scope>
</reference>
<evidence type="ECO:0000256" key="3">
    <source>
        <dbReference type="ARBA" id="ARBA00022525"/>
    </source>
</evidence>
<keyword evidence="3" id="KW-0964">Secreted</keyword>
<reference evidence="8" key="1">
    <citation type="submission" date="2025-08" db="UniProtKB">
        <authorList>
            <consortium name="Ensembl"/>
        </authorList>
    </citation>
    <scope>IDENTIFICATION</scope>
</reference>
<name>A0A3Q2Y8C9_HIPCM</name>
<dbReference type="GeneTree" id="ENSGT01030000234992"/>
<dbReference type="AlphaFoldDB" id="A0A3Q2Y8C9"/>
<dbReference type="PANTHER" id="PTHR14403">
    <property type="entry name" value="RFAMIDE PEPTIDE GONADOTROPIN INHIBITORY HORMONE"/>
    <property type="match status" value="1"/>
</dbReference>
<dbReference type="InterPro" id="IPR026297">
    <property type="entry name" value="FMRFamide-related/fGRP"/>
</dbReference>